<evidence type="ECO:0000313" key="6">
    <source>
        <dbReference type="EMBL" id="TWU42881.1"/>
    </source>
</evidence>
<keyword evidence="4" id="KW-1133">Transmembrane helix</keyword>
<dbReference type="GO" id="GO:0005829">
    <property type="term" value="C:cytosol"/>
    <property type="evidence" value="ECO:0007669"/>
    <property type="project" value="TreeGrafter"/>
</dbReference>
<dbReference type="GO" id="GO:0140664">
    <property type="term" value="F:ATP-dependent DNA damage sensor activity"/>
    <property type="evidence" value="ECO:0007669"/>
    <property type="project" value="InterPro"/>
</dbReference>
<keyword evidence="3" id="KW-0238">DNA-binding</keyword>
<dbReference type="InterPro" id="IPR045076">
    <property type="entry name" value="MutS"/>
</dbReference>
<feature type="domain" description="DNA mismatch repair proteins mutS family" evidence="5">
    <location>
        <begin position="464"/>
        <end position="648"/>
    </location>
</feature>
<evidence type="ECO:0000259" key="5">
    <source>
        <dbReference type="SMART" id="SM00534"/>
    </source>
</evidence>
<dbReference type="CDD" id="cd03283">
    <property type="entry name" value="ABC_MutS-like"/>
    <property type="match status" value="1"/>
</dbReference>
<keyword evidence="4" id="KW-0812">Transmembrane</keyword>
<dbReference type="SMART" id="SM00534">
    <property type="entry name" value="MUTSac"/>
    <property type="match status" value="1"/>
</dbReference>
<keyword evidence="1" id="KW-0547">Nucleotide-binding</keyword>
<gene>
    <name evidence="6" type="primary">mutS_2</name>
    <name evidence="6" type="ORF">Poly41_11820</name>
</gene>
<dbReference type="GO" id="GO:0005524">
    <property type="term" value="F:ATP binding"/>
    <property type="evidence" value="ECO:0007669"/>
    <property type="project" value="UniProtKB-KW"/>
</dbReference>
<proteinExistence type="predicted"/>
<dbReference type="GO" id="GO:0030983">
    <property type="term" value="F:mismatched DNA binding"/>
    <property type="evidence" value="ECO:0007669"/>
    <property type="project" value="InterPro"/>
</dbReference>
<dbReference type="OrthoDB" id="9802448at2"/>
<dbReference type="InterPro" id="IPR000432">
    <property type="entry name" value="DNA_mismatch_repair_MutS_C"/>
</dbReference>
<dbReference type="RefSeq" id="WP_146524859.1">
    <property type="nucleotide sequence ID" value="NZ_SJPV01000001.1"/>
</dbReference>
<dbReference type="EMBL" id="SJPV01000001">
    <property type="protein sequence ID" value="TWU42881.1"/>
    <property type="molecule type" value="Genomic_DNA"/>
</dbReference>
<dbReference type="PANTHER" id="PTHR11361:SF99">
    <property type="entry name" value="DNA MISMATCH REPAIR PROTEIN"/>
    <property type="match status" value="1"/>
</dbReference>
<protein>
    <submittedName>
        <fullName evidence="6">DNA mismatch repair protein MutS</fullName>
    </submittedName>
</protein>
<feature type="transmembrane region" description="Helical" evidence="4">
    <location>
        <begin position="267"/>
        <end position="288"/>
    </location>
</feature>
<dbReference type="InterPro" id="IPR027417">
    <property type="entry name" value="P-loop_NTPase"/>
</dbReference>
<reference evidence="6 7" key="1">
    <citation type="submission" date="2019-02" db="EMBL/GenBank/DDBJ databases">
        <title>Deep-cultivation of Planctomycetes and their phenomic and genomic characterization uncovers novel biology.</title>
        <authorList>
            <person name="Wiegand S."/>
            <person name="Jogler M."/>
            <person name="Boedeker C."/>
            <person name="Pinto D."/>
            <person name="Vollmers J."/>
            <person name="Rivas-Marin E."/>
            <person name="Kohn T."/>
            <person name="Peeters S.H."/>
            <person name="Heuer A."/>
            <person name="Rast P."/>
            <person name="Oberbeckmann S."/>
            <person name="Bunk B."/>
            <person name="Jeske O."/>
            <person name="Meyerdierks A."/>
            <person name="Storesund J.E."/>
            <person name="Kallscheuer N."/>
            <person name="Luecker S."/>
            <person name="Lage O.M."/>
            <person name="Pohl T."/>
            <person name="Merkel B.J."/>
            <person name="Hornburger P."/>
            <person name="Mueller R.-W."/>
            <person name="Bruemmer F."/>
            <person name="Labrenz M."/>
            <person name="Spormann A.M."/>
            <person name="Op Den Camp H."/>
            <person name="Overmann J."/>
            <person name="Amann R."/>
            <person name="Jetten M.S.M."/>
            <person name="Mascher T."/>
            <person name="Medema M.H."/>
            <person name="Devos D.P."/>
            <person name="Kaster A.-K."/>
            <person name="Ovreas L."/>
            <person name="Rohde M."/>
            <person name="Galperin M.Y."/>
            <person name="Jogler C."/>
        </authorList>
    </citation>
    <scope>NUCLEOTIDE SEQUENCE [LARGE SCALE GENOMIC DNA]</scope>
    <source>
        <strain evidence="6 7">Poly41</strain>
    </source>
</reference>
<name>A0A5C6E5K4_9BACT</name>
<keyword evidence="7" id="KW-1185">Reference proteome</keyword>
<dbReference type="Gene3D" id="3.40.50.300">
    <property type="entry name" value="P-loop containing nucleotide triphosphate hydrolases"/>
    <property type="match status" value="1"/>
</dbReference>
<dbReference type="Proteomes" id="UP000319143">
    <property type="component" value="Unassembled WGS sequence"/>
</dbReference>
<dbReference type="SUPFAM" id="SSF52540">
    <property type="entry name" value="P-loop containing nucleoside triphosphate hydrolases"/>
    <property type="match status" value="1"/>
</dbReference>
<keyword evidence="4" id="KW-0472">Membrane</keyword>
<evidence type="ECO:0000256" key="4">
    <source>
        <dbReference type="SAM" id="Phobius"/>
    </source>
</evidence>
<evidence type="ECO:0000256" key="3">
    <source>
        <dbReference type="ARBA" id="ARBA00023125"/>
    </source>
</evidence>
<dbReference type="Pfam" id="PF00488">
    <property type="entry name" value="MutS_V"/>
    <property type="match status" value="1"/>
</dbReference>
<dbReference type="SUPFAM" id="SSF48334">
    <property type="entry name" value="DNA repair protein MutS, domain III"/>
    <property type="match status" value="1"/>
</dbReference>
<dbReference type="AlphaFoldDB" id="A0A5C6E5K4"/>
<accession>A0A5C6E5K4</accession>
<feature type="transmembrane region" description="Helical" evidence="4">
    <location>
        <begin position="43"/>
        <end position="64"/>
    </location>
</feature>
<feature type="transmembrane region" description="Helical" evidence="4">
    <location>
        <begin position="70"/>
        <end position="91"/>
    </location>
</feature>
<feature type="transmembrane region" description="Helical" evidence="4">
    <location>
        <begin position="236"/>
        <end position="261"/>
    </location>
</feature>
<comment type="caution">
    <text evidence="6">The sequence shown here is derived from an EMBL/GenBank/DDBJ whole genome shotgun (WGS) entry which is preliminary data.</text>
</comment>
<evidence type="ECO:0000256" key="1">
    <source>
        <dbReference type="ARBA" id="ARBA00022741"/>
    </source>
</evidence>
<keyword evidence="2" id="KW-0067">ATP-binding</keyword>
<evidence type="ECO:0000256" key="2">
    <source>
        <dbReference type="ARBA" id="ARBA00022840"/>
    </source>
</evidence>
<dbReference type="PANTHER" id="PTHR11361">
    <property type="entry name" value="DNA MISMATCH REPAIR PROTEIN MUTS FAMILY MEMBER"/>
    <property type="match status" value="1"/>
</dbReference>
<sequence length="648" mass="71015">MTDSTAISGTNVGNGDDALDRYRTQLQQIEAARSLLKIRDRKFGTARVVLFLLAIVFLFLGTHFGGMPSAWPIGWIALAGFLTTVILNEPVRDQLESLRRERSVVRRLIARIERDWQRLATATLSRQLSEIELPTAQHDVATDLDLLGKASLFHLVSMTATTPGIRTLASWLTGPAIAAEAIPRTRAIETLAPLREERIRFYMLSRKVAESSGDPDRFASWAGGERWLESRRWLSIWANVSAILAGVFFVGVLASVLGISAAGNPKLHLAGLIGLGFINLLMTSIMLGPAHSIFSIAMASRSAVADYAELFDAAHELPVDDANGEMSKLGQIRDTLLTGERSAAEGMRSLQKVASAGSLRQSAATFLVYLPLQAFALWDVRVLHRLEQWQQQYGDVVSNWFEALGQFESLVSLAALRDEYPQWTFPQWKTTSDGGGTLAAVSIGHPLLNDTDRVTNDVSVGPSGTLLLVTGSNMSGKSTMLRSIGLNVALAATGAPVCASEFALPSMELATSIRVSDNLSEGVSFYMAELHRLKQVVDHARRLAQQDDRVLLFLLDEILQGTNSRERQIAVVQVLRHLINLQSIGAISTHDLELADEPDLHSMAHTVHFRETITKGDDGHDTMTFDYKMREGVSPTTNALRLLEMVGL</sequence>
<organism evidence="6 7">
    <name type="scientific">Novipirellula artificiosorum</name>
    <dbReference type="NCBI Taxonomy" id="2528016"/>
    <lineage>
        <taxon>Bacteria</taxon>
        <taxon>Pseudomonadati</taxon>
        <taxon>Planctomycetota</taxon>
        <taxon>Planctomycetia</taxon>
        <taxon>Pirellulales</taxon>
        <taxon>Pirellulaceae</taxon>
        <taxon>Novipirellula</taxon>
    </lineage>
</organism>
<evidence type="ECO:0000313" key="7">
    <source>
        <dbReference type="Proteomes" id="UP000319143"/>
    </source>
</evidence>
<dbReference type="GO" id="GO:0006298">
    <property type="term" value="P:mismatch repair"/>
    <property type="evidence" value="ECO:0007669"/>
    <property type="project" value="InterPro"/>
</dbReference>
<dbReference type="InterPro" id="IPR036187">
    <property type="entry name" value="DNA_mismatch_repair_MutS_sf"/>
</dbReference>